<proteinExistence type="predicted"/>
<accession>A0A1Y0F7Q1</accession>
<keyword evidence="1" id="KW-0175">Coiled coil</keyword>
<evidence type="ECO:0000256" key="1">
    <source>
        <dbReference type="SAM" id="Coils"/>
    </source>
</evidence>
<feature type="coiled-coil region" evidence="1">
    <location>
        <begin position="19"/>
        <end position="46"/>
    </location>
</feature>
<protein>
    <submittedName>
        <fullName evidence="2">Uncharacterized protein</fullName>
    </submittedName>
</protein>
<dbReference type="RefSeq" id="WP_087448742.1">
    <property type="nucleotide sequence ID" value="NZ_CP020858.1"/>
</dbReference>
<dbReference type="AlphaFoldDB" id="A0A1Y0F7Q1"/>
<dbReference type="EMBL" id="CP020858">
    <property type="protein sequence ID" value="ARU19389.1"/>
    <property type="molecule type" value="Genomic_DNA"/>
</dbReference>
<evidence type="ECO:0000313" key="2">
    <source>
        <dbReference type="EMBL" id="ARU19389.1"/>
    </source>
</evidence>
<sequence length="134" mass="16094">MQDQDFLITTEFIKNGNKLNEFLQGLINLENDINDLESTIESQDKNNIFVRKLIQEHDKKADIYNQAIEIYKYLKYERYKETLAMIKKLERLTESDLQAMKVPTDLYNKLLDVLKENVDLLKPKLKDRIRYKFM</sequence>
<reference evidence="2 3" key="1">
    <citation type="submission" date="2017-04" db="EMBL/GenBank/DDBJ databases">
        <title>Complete genome sequence of Lactobacillus salivarius ZLS006, a probiotic strain isolated from healthy piglet.</title>
        <authorList>
            <person name="Zhang D."/>
        </authorList>
    </citation>
    <scope>NUCLEOTIDE SEQUENCE [LARGE SCALE GENOMIC DNA]</scope>
    <source>
        <strain evidence="2 3">ZLS006</strain>
    </source>
</reference>
<name>A0A1Y0F7Q1_9LACO</name>
<organism evidence="2 3">
    <name type="scientific">Ligilactobacillus salivarius</name>
    <dbReference type="NCBI Taxonomy" id="1624"/>
    <lineage>
        <taxon>Bacteria</taxon>
        <taxon>Bacillati</taxon>
        <taxon>Bacillota</taxon>
        <taxon>Bacilli</taxon>
        <taxon>Lactobacillales</taxon>
        <taxon>Lactobacillaceae</taxon>
        <taxon>Ligilactobacillus</taxon>
    </lineage>
</organism>
<evidence type="ECO:0000313" key="3">
    <source>
        <dbReference type="Proteomes" id="UP000195378"/>
    </source>
</evidence>
<dbReference type="Proteomes" id="UP000195378">
    <property type="component" value="Chromosome"/>
</dbReference>
<gene>
    <name evidence="2" type="ORF">B7R82_05055</name>
</gene>